<reference evidence="1" key="2">
    <citation type="submission" date="2017-05" db="UniProtKB">
        <authorList>
            <consortium name="EnsemblMetazoa"/>
        </authorList>
    </citation>
    <scope>IDENTIFICATION</scope>
</reference>
<dbReference type="AlphaFoldDB" id="A0A1X7U972"/>
<dbReference type="InParanoid" id="A0A1X7U972"/>
<dbReference type="InterPro" id="IPR028119">
    <property type="entry name" value="Snapin/Pallidin/Snn1"/>
</dbReference>
<dbReference type="EnsemblMetazoa" id="XM_020000038.1">
    <property type="protein sequence ID" value="XP_019855597.1"/>
    <property type="gene ID" value="LOC100634029"/>
</dbReference>
<dbReference type="EnsemblMetazoa" id="Aqu2.1.24006_001">
    <property type="protein sequence ID" value="Aqu2.1.24006_001"/>
    <property type="gene ID" value="Aqu2.1.24006"/>
</dbReference>
<evidence type="ECO:0008006" key="3">
    <source>
        <dbReference type="Google" id="ProtNLM"/>
    </source>
</evidence>
<dbReference type="OMA" id="MMSDVKR"/>
<keyword evidence="2" id="KW-1185">Reference proteome</keyword>
<dbReference type="PANTHER" id="PTHR31328:SF2">
    <property type="entry name" value="BIOGENESIS OF LYSOSOME-RELATED ORGANELLES COMPLEX 1 SUBUNIT 6"/>
    <property type="match status" value="1"/>
</dbReference>
<accession>A0A1X7U972</accession>
<proteinExistence type="predicted"/>
<name>A0A1X7U972_AMPQE</name>
<dbReference type="GO" id="GO:0031083">
    <property type="term" value="C:BLOC-1 complex"/>
    <property type="evidence" value="ECO:0007669"/>
    <property type="project" value="TreeGrafter"/>
</dbReference>
<dbReference type="KEGG" id="aqu:100634029"/>
<reference evidence="2" key="1">
    <citation type="journal article" date="2010" name="Nature">
        <title>The Amphimedon queenslandica genome and the evolution of animal complexity.</title>
        <authorList>
            <person name="Srivastava M."/>
            <person name="Simakov O."/>
            <person name="Chapman J."/>
            <person name="Fahey B."/>
            <person name="Gauthier M.E."/>
            <person name="Mitros T."/>
            <person name="Richards G.S."/>
            <person name="Conaco C."/>
            <person name="Dacre M."/>
            <person name="Hellsten U."/>
            <person name="Larroux C."/>
            <person name="Putnam N.H."/>
            <person name="Stanke M."/>
            <person name="Adamska M."/>
            <person name="Darling A."/>
            <person name="Degnan S.M."/>
            <person name="Oakley T.H."/>
            <person name="Plachetzki D.C."/>
            <person name="Zhai Y."/>
            <person name="Adamski M."/>
            <person name="Calcino A."/>
            <person name="Cummins S.F."/>
            <person name="Goodstein D.M."/>
            <person name="Harris C."/>
            <person name="Jackson D.J."/>
            <person name="Leys S.P."/>
            <person name="Shu S."/>
            <person name="Woodcroft B.J."/>
            <person name="Vervoort M."/>
            <person name="Kosik K.S."/>
            <person name="Manning G."/>
            <person name="Degnan B.M."/>
            <person name="Rokhsar D.S."/>
        </authorList>
    </citation>
    <scope>NUCLEOTIDE SEQUENCE [LARGE SCALE GENOMIC DNA]</scope>
</reference>
<evidence type="ECO:0000313" key="2">
    <source>
        <dbReference type="Proteomes" id="UP000007879"/>
    </source>
</evidence>
<dbReference type="OrthoDB" id="19659at2759"/>
<dbReference type="Pfam" id="PF14712">
    <property type="entry name" value="Snapin_Pallidin"/>
    <property type="match status" value="1"/>
</dbReference>
<dbReference type="Proteomes" id="UP000007879">
    <property type="component" value="Unassembled WGS sequence"/>
</dbReference>
<gene>
    <name evidence="1" type="primary">100634029</name>
</gene>
<organism evidence="1">
    <name type="scientific">Amphimedon queenslandica</name>
    <name type="common">Sponge</name>
    <dbReference type="NCBI Taxonomy" id="400682"/>
    <lineage>
        <taxon>Eukaryota</taxon>
        <taxon>Metazoa</taxon>
        <taxon>Porifera</taxon>
        <taxon>Demospongiae</taxon>
        <taxon>Heteroscleromorpha</taxon>
        <taxon>Haplosclerida</taxon>
        <taxon>Niphatidae</taxon>
        <taxon>Amphimedon</taxon>
    </lineage>
</organism>
<dbReference type="PANTHER" id="PTHR31328">
    <property type="entry name" value="BIOGENESIS OF LYSOSOME-RELATED ORGANELLES COMPLEX 1 SUBUNIT 6"/>
    <property type="match status" value="1"/>
</dbReference>
<dbReference type="STRING" id="400682.A0A1X7U972"/>
<sequence length="136" mass="15824">MDSSDELNFFSPETIENLTEGFLNILQPEVITVNKSLSDLTAHQEIMLASINSKRTQFEDTAQTQDIQALLIQIPNYKQKILNIQKTITSIDRRMKKLQVRANKLKELRVLRETNSKKELEKRIREEQILEAKPSK</sequence>
<dbReference type="EnsemblMetazoa" id="XM_003388644.3">
    <property type="protein sequence ID" value="XP_003388692.1"/>
    <property type="gene ID" value="LOC100634029"/>
</dbReference>
<dbReference type="GO" id="GO:0030133">
    <property type="term" value="C:transport vesicle"/>
    <property type="evidence" value="ECO:0007669"/>
    <property type="project" value="TreeGrafter"/>
</dbReference>
<protein>
    <recommendedName>
        <fullName evidence="3">Biogenesis of lysosome-related organelles complex 1 subunit 7</fullName>
    </recommendedName>
</protein>
<evidence type="ECO:0000313" key="1">
    <source>
        <dbReference type="EnsemblMetazoa" id="Aqu2.1.24006_001"/>
    </source>
</evidence>